<protein>
    <submittedName>
        <fullName evidence="1">Uncharacterized protein</fullName>
    </submittedName>
</protein>
<dbReference type="AlphaFoldDB" id="A0A928ZY08"/>
<keyword evidence="2" id="KW-1185">Reference proteome</keyword>
<organism evidence="1 2">
    <name type="scientific">Leptolyngbya cf. ectocarpi LEGE 11479</name>
    <dbReference type="NCBI Taxonomy" id="1828722"/>
    <lineage>
        <taxon>Bacteria</taxon>
        <taxon>Bacillati</taxon>
        <taxon>Cyanobacteriota</taxon>
        <taxon>Cyanophyceae</taxon>
        <taxon>Leptolyngbyales</taxon>
        <taxon>Leptolyngbyaceae</taxon>
        <taxon>Leptolyngbya group</taxon>
        <taxon>Leptolyngbya</taxon>
    </lineage>
</organism>
<dbReference type="Proteomes" id="UP000615026">
    <property type="component" value="Unassembled WGS sequence"/>
</dbReference>
<accession>A0A928ZY08</accession>
<comment type="caution">
    <text evidence="1">The sequence shown here is derived from an EMBL/GenBank/DDBJ whole genome shotgun (WGS) entry which is preliminary data.</text>
</comment>
<gene>
    <name evidence="1" type="ORF">IQ260_23170</name>
</gene>
<dbReference type="EMBL" id="JADEXP010000290">
    <property type="protein sequence ID" value="MBE9069551.1"/>
    <property type="molecule type" value="Genomic_DNA"/>
</dbReference>
<evidence type="ECO:0000313" key="2">
    <source>
        <dbReference type="Proteomes" id="UP000615026"/>
    </source>
</evidence>
<proteinExistence type="predicted"/>
<sequence>MSLKSFYNLCQRTAVIGFTGLSMLTAMEGIVSRSVAAQLAVAEPVIPEYLQLSILEEGNLTVNPDINKDETTLEQFLIHFNDAYLVYEPDQPGLQIAAQQNVLSYGLDWEIVQLKPYLYAFRQRNWQNFYWKVNTSRQEVYRVTNGTFGELGGDEELMEMSVDNVGSPESPDRFFLRFQDAYLVKAQDGVLQIATEQNVLSYGGDWQVVELKPYLFQLKQDVWQGFHWQVNTSRQIAERINGETFGQLGGDSRESLAVEIEAVY</sequence>
<name>A0A928ZY08_LEPEC</name>
<dbReference type="RefSeq" id="WP_193995448.1">
    <property type="nucleotide sequence ID" value="NZ_JADEXP010000290.1"/>
</dbReference>
<reference evidence="1" key="1">
    <citation type="submission" date="2020-10" db="EMBL/GenBank/DDBJ databases">
        <authorList>
            <person name="Castelo-Branco R."/>
            <person name="Eusebio N."/>
            <person name="Adriana R."/>
            <person name="Vieira A."/>
            <person name="Brugerolle De Fraissinette N."/>
            <person name="Rezende De Castro R."/>
            <person name="Schneider M.P."/>
            <person name="Vasconcelos V."/>
            <person name="Leao P.N."/>
        </authorList>
    </citation>
    <scope>NUCLEOTIDE SEQUENCE</scope>
    <source>
        <strain evidence="1">LEGE 11479</strain>
    </source>
</reference>
<evidence type="ECO:0000313" key="1">
    <source>
        <dbReference type="EMBL" id="MBE9069551.1"/>
    </source>
</evidence>